<evidence type="ECO:0000313" key="3">
    <source>
        <dbReference type="Proteomes" id="UP000219338"/>
    </source>
</evidence>
<protein>
    <submittedName>
        <fullName evidence="2">Uncharacterized protein</fullName>
    </submittedName>
</protein>
<dbReference type="AlphaFoldDB" id="A0A284R395"/>
<evidence type="ECO:0000256" key="1">
    <source>
        <dbReference type="SAM" id="MobiDB-lite"/>
    </source>
</evidence>
<reference evidence="3" key="1">
    <citation type="journal article" date="2017" name="Nat. Ecol. Evol.">
        <title>Genome expansion and lineage-specific genetic innovations in the forest pathogenic fungi Armillaria.</title>
        <authorList>
            <person name="Sipos G."/>
            <person name="Prasanna A.N."/>
            <person name="Walter M.C."/>
            <person name="O'Connor E."/>
            <person name="Balint B."/>
            <person name="Krizsan K."/>
            <person name="Kiss B."/>
            <person name="Hess J."/>
            <person name="Varga T."/>
            <person name="Slot J."/>
            <person name="Riley R."/>
            <person name="Boka B."/>
            <person name="Rigling D."/>
            <person name="Barry K."/>
            <person name="Lee J."/>
            <person name="Mihaltcheva S."/>
            <person name="LaButti K."/>
            <person name="Lipzen A."/>
            <person name="Waldron R."/>
            <person name="Moloney N.M."/>
            <person name="Sperisen C."/>
            <person name="Kredics L."/>
            <person name="Vagvoelgyi C."/>
            <person name="Patrignani A."/>
            <person name="Fitzpatrick D."/>
            <person name="Nagy I."/>
            <person name="Doyle S."/>
            <person name="Anderson J.B."/>
            <person name="Grigoriev I.V."/>
            <person name="Gueldener U."/>
            <person name="Muensterkoetter M."/>
            <person name="Nagy L.G."/>
        </authorList>
    </citation>
    <scope>NUCLEOTIDE SEQUENCE [LARGE SCALE GENOMIC DNA]</scope>
    <source>
        <strain evidence="3">C18/9</strain>
    </source>
</reference>
<dbReference type="Proteomes" id="UP000219338">
    <property type="component" value="Unassembled WGS sequence"/>
</dbReference>
<name>A0A284R395_ARMOS</name>
<sequence>MPQQAIRLYLPLRSLWRRLIHGVAGFRAIFRRTDPAHNGEQNSPPESPFPATPQTASWEEQRLFLQELTPPIDFDAVDEDELPAEAPNV</sequence>
<gene>
    <name evidence="2" type="ORF">ARMOST_06532</name>
</gene>
<dbReference type="EMBL" id="FUEG01000004">
    <property type="protein sequence ID" value="SJL03186.1"/>
    <property type="molecule type" value="Genomic_DNA"/>
</dbReference>
<accession>A0A284R395</accession>
<feature type="region of interest" description="Disordered" evidence="1">
    <location>
        <begin position="34"/>
        <end position="56"/>
    </location>
</feature>
<organism evidence="2 3">
    <name type="scientific">Armillaria ostoyae</name>
    <name type="common">Armillaria root rot fungus</name>
    <dbReference type="NCBI Taxonomy" id="47428"/>
    <lineage>
        <taxon>Eukaryota</taxon>
        <taxon>Fungi</taxon>
        <taxon>Dikarya</taxon>
        <taxon>Basidiomycota</taxon>
        <taxon>Agaricomycotina</taxon>
        <taxon>Agaricomycetes</taxon>
        <taxon>Agaricomycetidae</taxon>
        <taxon>Agaricales</taxon>
        <taxon>Marasmiineae</taxon>
        <taxon>Physalacriaceae</taxon>
        <taxon>Armillaria</taxon>
    </lineage>
</organism>
<keyword evidence="3" id="KW-1185">Reference proteome</keyword>
<proteinExistence type="predicted"/>
<evidence type="ECO:0000313" key="2">
    <source>
        <dbReference type="EMBL" id="SJL03186.1"/>
    </source>
</evidence>